<protein>
    <submittedName>
        <fullName evidence="1">EcsC family protein</fullName>
    </submittedName>
</protein>
<dbReference type="Pfam" id="PF12787">
    <property type="entry name" value="EcsC"/>
    <property type="match status" value="1"/>
</dbReference>
<dbReference type="InterPro" id="IPR024787">
    <property type="entry name" value="EcsC"/>
</dbReference>
<dbReference type="Proteomes" id="UP000697998">
    <property type="component" value="Unassembled WGS sequence"/>
</dbReference>
<organism evidence="1 2">
    <name type="scientific">Candidatus Accumulibacter proximus</name>
    <dbReference type="NCBI Taxonomy" id="2954385"/>
    <lineage>
        <taxon>Bacteria</taxon>
        <taxon>Pseudomonadati</taxon>
        <taxon>Pseudomonadota</taxon>
        <taxon>Betaproteobacteria</taxon>
        <taxon>Candidatus Accumulibacter</taxon>
    </lineage>
</organism>
<dbReference type="AlphaFoldDB" id="A0A935PXY1"/>
<evidence type="ECO:0000313" key="2">
    <source>
        <dbReference type="Proteomes" id="UP000697998"/>
    </source>
</evidence>
<comment type="caution">
    <text evidence="1">The sequence shown here is derived from an EMBL/GenBank/DDBJ whole genome shotgun (WGS) entry which is preliminary data.</text>
</comment>
<proteinExistence type="predicted"/>
<sequence length="219" mass="23969">MPNKQFSGRRSERRASQRIAEAILDYVGHTPATTEHRKERPESRARTIARTAARQAAVTAGGLTLPPGPLGWLTLLPQLRALWKLQTQMVADIAGCYGRTAELGREEMLYCLFRHTDAQAVRDLVAGIGKHFVVHRASRPEVQAVALKIALHISQRVIGKVIARWIPVFGALGASAYAYHDTSQVARTAIGFFAGVIDAEVEEEATTDDAHGRTLGTPR</sequence>
<accession>A0A935PXY1</accession>
<gene>
    <name evidence="1" type="ORF">IPJ27_03925</name>
</gene>
<reference evidence="1 2" key="1">
    <citation type="submission" date="2020-10" db="EMBL/GenBank/DDBJ databases">
        <title>Connecting structure to function with the recovery of over 1000 high-quality activated sludge metagenome-assembled genomes encoding full-length rRNA genes using long-read sequencing.</title>
        <authorList>
            <person name="Singleton C.M."/>
            <person name="Petriglieri F."/>
            <person name="Kristensen J.M."/>
            <person name="Kirkegaard R.H."/>
            <person name="Michaelsen T.Y."/>
            <person name="Andersen M.H."/>
            <person name="Karst S.M."/>
            <person name="Dueholm M.S."/>
            <person name="Nielsen P.H."/>
            <person name="Albertsen M."/>
        </authorList>
    </citation>
    <scope>NUCLEOTIDE SEQUENCE [LARGE SCALE GENOMIC DNA]</scope>
    <source>
        <strain evidence="1">EsbW_18-Q3-R4-48_BATAC.285</strain>
    </source>
</reference>
<name>A0A935PXY1_9PROT</name>
<dbReference type="EMBL" id="JADJMH010000001">
    <property type="protein sequence ID" value="MBK7673966.1"/>
    <property type="molecule type" value="Genomic_DNA"/>
</dbReference>
<evidence type="ECO:0000313" key="1">
    <source>
        <dbReference type="EMBL" id="MBK7673966.1"/>
    </source>
</evidence>